<feature type="domain" description="GHMP kinase C-terminal" evidence="11">
    <location>
        <begin position="225"/>
        <end position="303"/>
    </location>
</feature>
<dbReference type="RefSeq" id="WP_141610456.1">
    <property type="nucleotide sequence ID" value="NZ_VIGC02000014.1"/>
</dbReference>
<dbReference type="GO" id="GO:0004496">
    <property type="term" value="F:mevalonate kinase activity"/>
    <property type="evidence" value="ECO:0007669"/>
    <property type="project" value="UniProtKB-EC"/>
</dbReference>
<evidence type="ECO:0000313" key="13">
    <source>
        <dbReference type="Proteomes" id="UP000317371"/>
    </source>
</evidence>
<dbReference type="GO" id="GO:0005829">
    <property type="term" value="C:cytosol"/>
    <property type="evidence" value="ECO:0007669"/>
    <property type="project" value="TreeGrafter"/>
</dbReference>
<comment type="caution">
    <text evidence="12">The sequence shown here is derived from an EMBL/GenBank/DDBJ whole genome shotgun (WGS) entry which is preliminary data.</text>
</comment>
<organism evidence="12 13">
    <name type="scientific">Litorilinea aerophila</name>
    <dbReference type="NCBI Taxonomy" id="1204385"/>
    <lineage>
        <taxon>Bacteria</taxon>
        <taxon>Bacillati</taxon>
        <taxon>Chloroflexota</taxon>
        <taxon>Caldilineae</taxon>
        <taxon>Caldilineales</taxon>
        <taxon>Caldilineaceae</taxon>
        <taxon>Litorilinea</taxon>
    </lineage>
</organism>
<proteinExistence type="predicted"/>
<dbReference type="EC" id="2.7.1.36" evidence="12"/>
<dbReference type="SUPFAM" id="SSF54211">
    <property type="entry name" value="Ribosomal protein S5 domain 2-like"/>
    <property type="match status" value="1"/>
</dbReference>
<dbReference type="NCBIfam" id="TIGR00549">
    <property type="entry name" value="mevalon_kin"/>
    <property type="match status" value="1"/>
</dbReference>
<evidence type="ECO:0000259" key="10">
    <source>
        <dbReference type="Pfam" id="PF00288"/>
    </source>
</evidence>
<dbReference type="InterPro" id="IPR014721">
    <property type="entry name" value="Ribsml_uS5_D2-typ_fold_subgr"/>
</dbReference>
<evidence type="ECO:0000256" key="5">
    <source>
        <dbReference type="ARBA" id="ARBA00022777"/>
    </source>
</evidence>
<dbReference type="AlphaFoldDB" id="A0A540VF61"/>
<dbReference type="EMBL" id="VIGC01000014">
    <property type="protein sequence ID" value="TQE95400.1"/>
    <property type="molecule type" value="Genomic_DNA"/>
</dbReference>
<sequence>MTTATAPGKIILVGEHAVVYGRPAIAAPVWGVVATAHIQERGEETAGEHGCVIVARDVGLTLRLRDAPPDQPLACVVRRTLQALALPPDPNWRIELTSQLPIAGGMGSGAALSAALVRAIFQHVGRAPTPEEVSGLVYVSEELYHGTPSGIDNTVVAWGQPIWFVRGQPPEVIRPGRAFTVAIAMSGIPSPTRETVAHVRSRWQQDRARYEGWFDAIGELAVAARRAIEAGDVTALGSLFDDNQALLARLEVSSPPLERLIQAAREAGALGAKLSGGGRGGNIIALVDPDRAKAVKKALVAAGATQVVITTVGGAES</sequence>
<dbReference type="UniPathway" id="UPA00057">
    <property type="reaction ID" value="UER00098"/>
</dbReference>
<dbReference type="Proteomes" id="UP000317371">
    <property type="component" value="Unassembled WGS sequence"/>
</dbReference>
<dbReference type="InParanoid" id="A0A540VF61"/>
<dbReference type="GO" id="GO:0019287">
    <property type="term" value="P:isopentenyl diphosphate biosynthetic process, mevalonate pathway"/>
    <property type="evidence" value="ECO:0007669"/>
    <property type="project" value="UniProtKB-UniPathway"/>
</dbReference>
<dbReference type="SUPFAM" id="SSF55060">
    <property type="entry name" value="GHMP Kinase, C-terminal domain"/>
    <property type="match status" value="1"/>
</dbReference>
<gene>
    <name evidence="12" type="primary">mvk</name>
    <name evidence="12" type="ORF">FKZ61_12425</name>
</gene>
<evidence type="ECO:0000259" key="11">
    <source>
        <dbReference type="Pfam" id="PF08544"/>
    </source>
</evidence>
<dbReference type="Gene3D" id="3.30.230.10">
    <property type="match status" value="1"/>
</dbReference>
<dbReference type="Pfam" id="PF00288">
    <property type="entry name" value="GHMP_kinases_N"/>
    <property type="match status" value="1"/>
</dbReference>
<evidence type="ECO:0000256" key="6">
    <source>
        <dbReference type="ARBA" id="ARBA00022840"/>
    </source>
</evidence>
<protein>
    <submittedName>
        <fullName evidence="12">Mevalonate kinase</fullName>
        <ecNumber evidence="12">2.7.1.36</ecNumber>
    </submittedName>
</protein>
<comment type="pathway">
    <text evidence="9">Isoprenoid biosynthesis; isopentenyl diphosphate biosynthesis via mevalonate pathway; isopentenyl diphosphate from (R)-mevalonate: step 1/3.</text>
</comment>
<dbReference type="InterPro" id="IPR006205">
    <property type="entry name" value="Mev_gal_kin"/>
</dbReference>
<dbReference type="InterPro" id="IPR006204">
    <property type="entry name" value="GHMP_kinase_N_dom"/>
</dbReference>
<reference evidence="12 13" key="1">
    <citation type="submission" date="2019-06" db="EMBL/GenBank/DDBJ databases">
        <title>Genome sequence of Litorilinea aerophila BAA-2444.</title>
        <authorList>
            <person name="Maclea K.S."/>
            <person name="Maurais E.G."/>
            <person name="Iannazzi L.C."/>
        </authorList>
    </citation>
    <scope>NUCLEOTIDE SEQUENCE [LARGE SCALE GENOMIC DNA]</scope>
    <source>
        <strain evidence="12 13">ATCC BAA-2444</strain>
    </source>
</reference>
<keyword evidence="8" id="KW-0443">Lipid metabolism</keyword>
<dbReference type="PRINTS" id="PR00959">
    <property type="entry name" value="MEVGALKINASE"/>
</dbReference>
<dbReference type="Pfam" id="PF08544">
    <property type="entry name" value="GHMP_kinases_C"/>
    <property type="match status" value="1"/>
</dbReference>
<dbReference type="GO" id="GO:0005524">
    <property type="term" value="F:ATP binding"/>
    <property type="evidence" value="ECO:0007669"/>
    <property type="project" value="UniProtKB-KW"/>
</dbReference>
<dbReference type="PANTHER" id="PTHR43290:SF2">
    <property type="entry name" value="MEVALONATE KINASE"/>
    <property type="match status" value="1"/>
</dbReference>
<dbReference type="InterPro" id="IPR020568">
    <property type="entry name" value="Ribosomal_Su5_D2-typ_SF"/>
</dbReference>
<dbReference type="InterPro" id="IPR013750">
    <property type="entry name" value="GHMP_kinase_C_dom"/>
</dbReference>
<evidence type="ECO:0000256" key="7">
    <source>
        <dbReference type="ARBA" id="ARBA00022842"/>
    </source>
</evidence>
<dbReference type="Gene3D" id="3.30.70.890">
    <property type="entry name" value="GHMP kinase, C-terminal domain"/>
    <property type="match status" value="1"/>
</dbReference>
<evidence type="ECO:0000256" key="4">
    <source>
        <dbReference type="ARBA" id="ARBA00022741"/>
    </source>
</evidence>
<evidence type="ECO:0000256" key="1">
    <source>
        <dbReference type="ARBA" id="ARBA00022490"/>
    </source>
</evidence>
<keyword evidence="4" id="KW-0547">Nucleotide-binding</keyword>
<evidence type="ECO:0000256" key="8">
    <source>
        <dbReference type="ARBA" id="ARBA00023098"/>
    </source>
</evidence>
<accession>A0A540VF61</accession>
<evidence type="ECO:0000256" key="9">
    <source>
        <dbReference type="ARBA" id="ARBA00029438"/>
    </source>
</evidence>
<keyword evidence="5 12" id="KW-0418">Kinase</keyword>
<feature type="domain" description="GHMP kinase N-terminal" evidence="10">
    <location>
        <begin position="78"/>
        <end position="157"/>
    </location>
</feature>
<keyword evidence="13" id="KW-1185">Reference proteome</keyword>
<evidence type="ECO:0000256" key="3">
    <source>
        <dbReference type="ARBA" id="ARBA00022679"/>
    </source>
</evidence>
<keyword evidence="6" id="KW-0067">ATP-binding</keyword>
<dbReference type="InterPro" id="IPR036554">
    <property type="entry name" value="GHMP_kinase_C_sf"/>
</dbReference>
<keyword evidence="3 12" id="KW-0808">Transferase</keyword>
<evidence type="ECO:0000256" key="2">
    <source>
        <dbReference type="ARBA" id="ARBA00022516"/>
    </source>
</evidence>
<evidence type="ECO:0000313" key="12">
    <source>
        <dbReference type="EMBL" id="TQE95400.1"/>
    </source>
</evidence>
<dbReference type="PANTHER" id="PTHR43290">
    <property type="entry name" value="MEVALONATE KINASE"/>
    <property type="match status" value="1"/>
</dbReference>
<keyword evidence="2" id="KW-0444">Lipid biosynthesis</keyword>
<dbReference type="OrthoDB" id="9764892at2"/>
<keyword evidence="7" id="KW-0460">Magnesium</keyword>
<name>A0A540VF61_9CHLR</name>
<keyword evidence="1" id="KW-0963">Cytoplasm</keyword>